<evidence type="ECO:0000313" key="2">
    <source>
        <dbReference type="Proteomes" id="UP000634136"/>
    </source>
</evidence>
<reference evidence="1" key="1">
    <citation type="submission" date="2020-09" db="EMBL/GenBank/DDBJ databases">
        <title>Genome-Enabled Discovery of Anthraquinone Biosynthesis in Senna tora.</title>
        <authorList>
            <person name="Kang S.-H."/>
            <person name="Pandey R.P."/>
            <person name="Lee C.-M."/>
            <person name="Sim J.-S."/>
            <person name="Jeong J.-T."/>
            <person name="Choi B.-S."/>
            <person name="Jung M."/>
            <person name="Ginzburg D."/>
            <person name="Zhao K."/>
            <person name="Won S.Y."/>
            <person name="Oh T.-J."/>
            <person name="Yu Y."/>
            <person name="Kim N.-H."/>
            <person name="Lee O.R."/>
            <person name="Lee T.-H."/>
            <person name="Bashyal P."/>
            <person name="Kim T.-S."/>
            <person name="Lee W.-H."/>
            <person name="Kawkins C."/>
            <person name="Kim C.-K."/>
            <person name="Kim J.S."/>
            <person name="Ahn B.O."/>
            <person name="Rhee S.Y."/>
            <person name="Sohng J.K."/>
        </authorList>
    </citation>
    <scope>NUCLEOTIDE SEQUENCE</scope>
    <source>
        <tissue evidence="1">Leaf</tissue>
    </source>
</reference>
<accession>A0A834TFP4</accession>
<name>A0A834TFP4_9FABA</name>
<keyword evidence="2" id="KW-1185">Reference proteome</keyword>
<dbReference type="Proteomes" id="UP000634136">
    <property type="component" value="Unassembled WGS sequence"/>
</dbReference>
<dbReference type="AlphaFoldDB" id="A0A834TFP4"/>
<dbReference type="EMBL" id="JAAIUW010000008">
    <property type="protein sequence ID" value="KAF7820965.1"/>
    <property type="molecule type" value="Genomic_DNA"/>
</dbReference>
<evidence type="ECO:0000313" key="1">
    <source>
        <dbReference type="EMBL" id="KAF7820965.1"/>
    </source>
</evidence>
<organism evidence="1 2">
    <name type="scientific">Senna tora</name>
    <dbReference type="NCBI Taxonomy" id="362788"/>
    <lineage>
        <taxon>Eukaryota</taxon>
        <taxon>Viridiplantae</taxon>
        <taxon>Streptophyta</taxon>
        <taxon>Embryophyta</taxon>
        <taxon>Tracheophyta</taxon>
        <taxon>Spermatophyta</taxon>
        <taxon>Magnoliopsida</taxon>
        <taxon>eudicotyledons</taxon>
        <taxon>Gunneridae</taxon>
        <taxon>Pentapetalae</taxon>
        <taxon>rosids</taxon>
        <taxon>fabids</taxon>
        <taxon>Fabales</taxon>
        <taxon>Fabaceae</taxon>
        <taxon>Caesalpinioideae</taxon>
        <taxon>Cassia clade</taxon>
        <taxon>Senna</taxon>
    </lineage>
</organism>
<proteinExistence type="predicted"/>
<protein>
    <submittedName>
        <fullName evidence="1">Uncharacterized protein</fullName>
    </submittedName>
</protein>
<comment type="caution">
    <text evidence="1">The sequence shown here is derived from an EMBL/GenBank/DDBJ whole genome shotgun (WGS) entry which is preliminary data.</text>
</comment>
<gene>
    <name evidence="1" type="ORF">G2W53_026420</name>
</gene>
<sequence length="73" mass="8249">MARTGYTTKAIILKRVKAIAIRDGLLSVAPLKSVTREHEEAKELVYKGLECAYLREDMISFYIAFGLSDVPWT</sequence>